<reference evidence="18" key="1">
    <citation type="submission" date="2022-11" db="UniProtKB">
        <authorList>
            <consortium name="WormBaseParasite"/>
        </authorList>
    </citation>
    <scope>IDENTIFICATION</scope>
</reference>
<dbReference type="GO" id="GO:0016887">
    <property type="term" value="F:ATP hydrolysis activity"/>
    <property type="evidence" value="ECO:0007669"/>
    <property type="project" value="InterPro"/>
</dbReference>
<keyword evidence="11 14" id="KW-0472">Membrane</keyword>
<evidence type="ECO:0000256" key="6">
    <source>
        <dbReference type="ARBA" id="ARBA00022737"/>
    </source>
</evidence>
<evidence type="ECO:0000259" key="16">
    <source>
        <dbReference type="PROSITE" id="PS50929"/>
    </source>
</evidence>
<name>A0A914Z2K9_9BILA</name>
<evidence type="ECO:0000256" key="7">
    <source>
        <dbReference type="ARBA" id="ARBA00022741"/>
    </source>
</evidence>
<dbReference type="InterPro" id="IPR039421">
    <property type="entry name" value="Type_1_exporter"/>
</dbReference>
<organism evidence="17 18">
    <name type="scientific">Panagrolaimus superbus</name>
    <dbReference type="NCBI Taxonomy" id="310955"/>
    <lineage>
        <taxon>Eukaryota</taxon>
        <taxon>Metazoa</taxon>
        <taxon>Ecdysozoa</taxon>
        <taxon>Nematoda</taxon>
        <taxon>Chromadorea</taxon>
        <taxon>Rhabditida</taxon>
        <taxon>Tylenchina</taxon>
        <taxon>Panagrolaimomorpha</taxon>
        <taxon>Panagrolaimoidea</taxon>
        <taxon>Panagrolaimidae</taxon>
        <taxon>Panagrolaimus</taxon>
    </lineage>
</organism>
<dbReference type="InterPro" id="IPR003439">
    <property type="entry name" value="ABC_transporter-like_ATP-bd"/>
</dbReference>
<dbReference type="GO" id="GO:0005886">
    <property type="term" value="C:plasma membrane"/>
    <property type="evidence" value="ECO:0007669"/>
    <property type="project" value="TreeGrafter"/>
</dbReference>
<dbReference type="SMART" id="SM00382">
    <property type="entry name" value="AAA"/>
    <property type="match status" value="1"/>
</dbReference>
<evidence type="ECO:0000256" key="14">
    <source>
        <dbReference type="SAM" id="Phobius"/>
    </source>
</evidence>
<evidence type="ECO:0000256" key="3">
    <source>
        <dbReference type="ARBA" id="ARBA00012191"/>
    </source>
</evidence>
<evidence type="ECO:0000256" key="4">
    <source>
        <dbReference type="ARBA" id="ARBA00022448"/>
    </source>
</evidence>
<feature type="transmembrane region" description="Helical" evidence="14">
    <location>
        <begin position="58"/>
        <end position="81"/>
    </location>
</feature>
<dbReference type="PANTHER" id="PTHR24222:SF76">
    <property type="entry name" value="MYCOBACTIN IMPORT ATP-BINDING_PERMEASE PROTEIN IRTB"/>
    <property type="match status" value="1"/>
</dbReference>
<feature type="domain" description="ABC transporter" evidence="15">
    <location>
        <begin position="115"/>
        <end position="348"/>
    </location>
</feature>
<accession>A0A914Z2K9</accession>
<keyword evidence="12" id="KW-0325">Glycoprotein</keyword>
<evidence type="ECO:0000256" key="2">
    <source>
        <dbReference type="ARBA" id="ARBA00007577"/>
    </source>
</evidence>
<keyword evidence="8" id="KW-0067">ATP-binding</keyword>
<evidence type="ECO:0000256" key="13">
    <source>
        <dbReference type="ARBA" id="ARBA00034018"/>
    </source>
</evidence>
<dbReference type="InterPro" id="IPR003593">
    <property type="entry name" value="AAA+_ATPase"/>
</dbReference>
<evidence type="ECO:0000256" key="9">
    <source>
        <dbReference type="ARBA" id="ARBA00022967"/>
    </source>
</evidence>
<keyword evidence="9" id="KW-1278">Translocase</keyword>
<dbReference type="EC" id="7.6.2.2" evidence="3"/>
<comment type="similarity">
    <text evidence="2">Belongs to the ABC transporter superfamily. ABCB family. Multidrug resistance exporter (TC 3.A.1.201) subfamily.</text>
</comment>
<dbReference type="InterPro" id="IPR011527">
    <property type="entry name" value="ABC1_TM_dom"/>
</dbReference>
<evidence type="ECO:0000256" key="10">
    <source>
        <dbReference type="ARBA" id="ARBA00022989"/>
    </source>
</evidence>
<evidence type="ECO:0000256" key="1">
    <source>
        <dbReference type="ARBA" id="ARBA00004141"/>
    </source>
</evidence>
<evidence type="ECO:0000256" key="5">
    <source>
        <dbReference type="ARBA" id="ARBA00022692"/>
    </source>
</evidence>
<keyword evidence="5 14" id="KW-0812">Transmembrane</keyword>
<dbReference type="PROSITE" id="PS50929">
    <property type="entry name" value="ABC_TM1F"/>
    <property type="match status" value="1"/>
</dbReference>
<protein>
    <recommendedName>
        <fullName evidence="3">ABC-type xenobiotic transporter</fullName>
        <ecNumber evidence="3">7.6.2.2</ecNumber>
    </recommendedName>
</protein>
<dbReference type="WBParaSite" id="PSU_v2.g6945.t1">
    <property type="protein sequence ID" value="PSU_v2.g6945.t1"/>
    <property type="gene ID" value="PSU_v2.g6945"/>
</dbReference>
<keyword evidence="4" id="KW-0813">Transport</keyword>
<evidence type="ECO:0000313" key="17">
    <source>
        <dbReference type="Proteomes" id="UP000887577"/>
    </source>
</evidence>
<dbReference type="CDD" id="cd03249">
    <property type="entry name" value="ABC_MTABC3_MDL1_MDL2"/>
    <property type="match status" value="1"/>
</dbReference>
<dbReference type="PROSITE" id="PS50893">
    <property type="entry name" value="ABC_TRANSPORTER_2"/>
    <property type="match status" value="1"/>
</dbReference>
<dbReference type="GO" id="GO:0005524">
    <property type="term" value="F:ATP binding"/>
    <property type="evidence" value="ECO:0007669"/>
    <property type="project" value="UniProtKB-KW"/>
</dbReference>
<proteinExistence type="inferred from homology"/>
<keyword evidence="7" id="KW-0547">Nucleotide-binding</keyword>
<keyword evidence="10 14" id="KW-1133">Transmembrane helix</keyword>
<dbReference type="InterPro" id="IPR027417">
    <property type="entry name" value="P-loop_NTPase"/>
</dbReference>
<sequence>MSRSIANEVNHYAGAGGIAEESLTSLRTVYAFNGQSHECERYDAALEKAKINGIYRSIYIGVAYGATQLIMFCSYCLAFWIGTNFVVDKSMDAQTLITVFFSIMMGSTALGQAGQQFAVIGTAQGAAAATFEIIDKYCPAKLWLLVGSSGCGKSTIISLLLRFYDPSSGDIKLDGNDISGLNLKTLRKFIGVVSQEPTLFDCSIEENIKFGNSDISDDEMWEASKIANANKFISNLPMGYKTTVGERGVQLSGGQKQRIAIARALIRNPKILLLDEATSALDAESEFSVQEALDRARQGRTTIIIAHRLSTIRNADKIIAIKNGKVIETGSHTELISKKGYYHKLVNSQVFVDIDCEFK</sequence>
<evidence type="ECO:0000256" key="8">
    <source>
        <dbReference type="ARBA" id="ARBA00022840"/>
    </source>
</evidence>
<dbReference type="Proteomes" id="UP000887577">
    <property type="component" value="Unplaced"/>
</dbReference>
<dbReference type="PANTHER" id="PTHR24222">
    <property type="entry name" value="ABC TRANSPORTER B FAMILY"/>
    <property type="match status" value="1"/>
</dbReference>
<dbReference type="InterPro" id="IPR036640">
    <property type="entry name" value="ABC1_TM_sf"/>
</dbReference>
<dbReference type="AlphaFoldDB" id="A0A914Z2K9"/>
<dbReference type="Gene3D" id="3.40.50.300">
    <property type="entry name" value="P-loop containing nucleotide triphosphate hydrolases"/>
    <property type="match status" value="1"/>
</dbReference>
<dbReference type="PROSITE" id="PS00211">
    <property type="entry name" value="ABC_TRANSPORTER_1"/>
    <property type="match status" value="1"/>
</dbReference>
<dbReference type="GO" id="GO:0008559">
    <property type="term" value="F:ABC-type xenobiotic transporter activity"/>
    <property type="evidence" value="ECO:0007669"/>
    <property type="project" value="UniProtKB-EC"/>
</dbReference>
<keyword evidence="17" id="KW-1185">Reference proteome</keyword>
<dbReference type="InterPro" id="IPR017871">
    <property type="entry name" value="ABC_transporter-like_CS"/>
</dbReference>
<evidence type="ECO:0000313" key="18">
    <source>
        <dbReference type="WBParaSite" id="PSU_v2.g6945.t1"/>
    </source>
</evidence>
<dbReference type="Pfam" id="PF00664">
    <property type="entry name" value="ABC_membrane"/>
    <property type="match status" value="1"/>
</dbReference>
<evidence type="ECO:0000256" key="11">
    <source>
        <dbReference type="ARBA" id="ARBA00023136"/>
    </source>
</evidence>
<evidence type="ECO:0000256" key="12">
    <source>
        <dbReference type="ARBA" id="ARBA00023180"/>
    </source>
</evidence>
<dbReference type="FunFam" id="3.40.50.300:FF:000479">
    <property type="entry name" value="Multidrug resistance protein 1A"/>
    <property type="match status" value="1"/>
</dbReference>
<dbReference type="SUPFAM" id="SSF90123">
    <property type="entry name" value="ABC transporter transmembrane region"/>
    <property type="match status" value="1"/>
</dbReference>
<evidence type="ECO:0000259" key="15">
    <source>
        <dbReference type="PROSITE" id="PS50893"/>
    </source>
</evidence>
<comment type="catalytic activity">
    <reaction evidence="13">
        <text>ATP + H2O + xenobioticSide 1 = ADP + phosphate + xenobioticSide 2.</text>
        <dbReference type="EC" id="7.6.2.2"/>
    </reaction>
</comment>
<comment type="subcellular location">
    <subcellularLocation>
        <location evidence="1">Membrane</location>
        <topology evidence="1">Multi-pass membrane protein</topology>
    </subcellularLocation>
</comment>
<feature type="domain" description="ABC transmembrane type-1" evidence="16">
    <location>
        <begin position="1"/>
        <end position="122"/>
    </location>
</feature>
<dbReference type="Gene3D" id="1.20.1560.10">
    <property type="entry name" value="ABC transporter type 1, transmembrane domain"/>
    <property type="match status" value="1"/>
</dbReference>
<dbReference type="Pfam" id="PF00005">
    <property type="entry name" value="ABC_tran"/>
    <property type="match status" value="1"/>
</dbReference>
<keyword evidence="6" id="KW-0677">Repeat</keyword>
<dbReference type="SUPFAM" id="SSF52540">
    <property type="entry name" value="P-loop containing nucleoside triphosphate hydrolases"/>
    <property type="match status" value="1"/>
</dbReference>